<dbReference type="RefSeq" id="WP_093537955.1">
    <property type="nucleotide sequence ID" value="NZ_FOXU01000007.1"/>
</dbReference>
<keyword evidence="2 6" id="KW-0028">Amino-acid biosynthesis</keyword>
<dbReference type="FunFam" id="3.40.50.10470:FF:000006">
    <property type="entry name" value="Methylthioribose-1-phosphate isomerase"/>
    <property type="match status" value="1"/>
</dbReference>
<accession>A0A1I6ADD7</accession>
<reference evidence="8" key="1">
    <citation type="submission" date="2016-10" db="EMBL/GenBank/DDBJ databases">
        <authorList>
            <person name="Varghese N."/>
            <person name="Submissions S."/>
        </authorList>
    </citation>
    <scope>NUCLEOTIDE SEQUENCE [LARGE SCALE GENOMIC DNA]</scope>
    <source>
        <strain evidence="8">DSM 11706</strain>
    </source>
</reference>
<dbReference type="Pfam" id="PF01008">
    <property type="entry name" value="IF-2B"/>
    <property type="match status" value="1"/>
</dbReference>
<dbReference type="AlphaFoldDB" id="A0A1I6ADD7"/>
<dbReference type="NCBIfam" id="NF004326">
    <property type="entry name" value="PRK05720.1"/>
    <property type="match status" value="1"/>
</dbReference>
<dbReference type="STRING" id="126156.SAMN05421670_3297"/>
<sequence length="356" mass="39015">MNVPLSIKWEGKRLIILDQQKLPHEIIYITLENMKEVHDAIITLKVRGAPAIGITAAYGLAIEAQSYQTNSMIDFLEYLKRDAAYLGESRPTAVNLVWALDRLLKAASPIDSVSDAKQILIEEAIIIHKEDEESCKSIGEFALSLLEDKTKVMTICNAGSIATAKYGTALAPFHLGKERGKEFEVFACETRPVFQGARLTAWELQQSGVDVTLITDSMAAHTIGAKGIEAIIVGADRIAKNGDTANKIGTLNLAILASVFGIPFYVAAPSSTFDLSINNGEEIPIEERKVEEIININGKAITPSNTKVFNPAFDVTPAKYITAIITEIGIIYPNYLENISTQIVDSIEKEKDYENK</sequence>
<gene>
    <name evidence="6" type="primary">mtnA</name>
    <name evidence="7" type="ORF">SAMN05421670_3297</name>
</gene>
<keyword evidence="4 6" id="KW-0413">Isomerase</keyword>
<protein>
    <recommendedName>
        <fullName evidence="6">Methylthioribose-1-phosphate isomerase</fullName>
        <shortName evidence="6">M1Pi</shortName>
        <shortName evidence="6">MTR-1-P isomerase</shortName>
        <ecNumber evidence="6">5.3.1.23</ecNumber>
    </recommendedName>
    <alternativeName>
        <fullName evidence="6">S-methyl-5-thioribose-1-phosphate isomerase</fullName>
    </alternativeName>
</protein>
<keyword evidence="3 6" id="KW-0486">Methionine biosynthesis</keyword>
<dbReference type="OrthoDB" id="9803436at2"/>
<dbReference type="InterPro" id="IPR037171">
    <property type="entry name" value="NagB/RpiA_transferase-like"/>
</dbReference>
<dbReference type="NCBIfam" id="TIGR00512">
    <property type="entry name" value="salvage_mtnA"/>
    <property type="match status" value="1"/>
</dbReference>
<comment type="pathway">
    <text evidence="6">Amino-acid biosynthesis; L-methionine biosynthesis via salvage pathway; L-methionine from S-methyl-5-thio-alpha-D-ribose 1-phosphate: step 1/6.</text>
</comment>
<feature type="site" description="Transition state stabilizer" evidence="6">
    <location>
        <position position="156"/>
    </location>
</feature>
<organism evidence="7 8">
    <name type="scientific">Psychrobacillus psychrotolerans</name>
    <dbReference type="NCBI Taxonomy" id="126156"/>
    <lineage>
        <taxon>Bacteria</taxon>
        <taxon>Bacillati</taxon>
        <taxon>Bacillota</taxon>
        <taxon>Bacilli</taxon>
        <taxon>Bacillales</taxon>
        <taxon>Bacillaceae</taxon>
        <taxon>Psychrobacillus</taxon>
    </lineage>
</organism>
<dbReference type="InterPro" id="IPR042529">
    <property type="entry name" value="IF_2B-like_C"/>
</dbReference>
<evidence type="ECO:0000256" key="1">
    <source>
        <dbReference type="ARBA" id="ARBA00011738"/>
    </source>
</evidence>
<dbReference type="InterPro" id="IPR011559">
    <property type="entry name" value="Initiation_fac_2B_a/b/d"/>
</dbReference>
<dbReference type="EMBL" id="FOXU01000007">
    <property type="protein sequence ID" value="SFQ66652.1"/>
    <property type="molecule type" value="Genomic_DNA"/>
</dbReference>
<evidence type="ECO:0000256" key="3">
    <source>
        <dbReference type="ARBA" id="ARBA00023167"/>
    </source>
</evidence>
<dbReference type="GO" id="GO:0019509">
    <property type="term" value="P:L-methionine salvage from methylthioadenosine"/>
    <property type="evidence" value="ECO:0007669"/>
    <property type="project" value="UniProtKB-UniRule"/>
</dbReference>
<comment type="subunit">
    <text evidence="1 6">Homodimer.</text>
</comment>
<proteinExistence type="inferred from homology"/>
<evidence type="ECO:0000256" key="5">
    <source>
        <dbReference type="ARBA" id="ARBA00052401"/>
    </source>
</evidence>
<evidence type="ECO:0000256" key="6">
    <source>
        <dbReference type="HAMAP-Rule" id="MF_01678"/>
    </source>
</evidence>
<feature type="binding site" evidence="6">
    <location>
        <begin position="246"/>
        <end position="247"/>
    </location>
    <ligand>
        <name>substrate</name>
    </ligand>
</feature>
<evidence type="ECO:0000256" key="4">
    <source>
        <dbReference type="ARBA" id="ARBA00023235"/>
    </source>
</evidence>
<feature type="binding site" evidence="6">
    <location>
        <position position="195"/>
    </location>
    <ligand>
        <name>substrate</name>
    </ligand>
</feature>
<evidence type="ECO:0000313" key="8">
    <source>
        <dbReference type="Proteomes" id="UP000198734"/>
    </source>
</evidence>
<comment type="function">
    <text evidence="6">Catalyzes the interconversion of methylthioribose-1-phosphate (MTR-1-P) into methylthioribulose-1-phosphate (MTRu-1-P).</text>
</comment>
<dbReference type="FunFam" id="1.20.120.420:FF:000003">
    <property type="entry name" value="Methylthioribose-1-phosphate isomerase"/>
    <property type="match status" value="1"/>
</dbReference>
<evidence type="ECO:0000313" key="7">
    <source>
        <dbReference type="EMBL" id="SFQ66652.1"/>
    </source>
</evidence>
<dbReference type="Proteomes" id="UP000198734">
    <property type="component" value="Unassembled WGS sequence"/>
</dbReference>
<dbReference type="InterPro" id="IPR005251">
    <property type="entry name" value="IF-M1Pi"/>
</dbReference>
<feature type="active site" description="Proton donor" evidence="6">
    <location>
        <position position="236"/>
    </location>
</feature>
<dbReference type="Gene3D" id="3.40.50.10470">
    <property type="entry name" value="Translation initiation factor eif-2b, domain 2"/>
    <property type="match status" value="1"/>
</dbReference>
<dbReference type="PANTHER" id="PTHR43475">
    <property type="entry name" value="METHYLTHIORIBOSE-1-PHOSPHATE ISOMERASE"/>
    <property type="match status" value="1"/>
</dbReference>
<dbReference type="HAMAP" id="MF_01678">
    <property type="entry name" value="Salvage_MtnA"/>
    <property type="match status" value="1"/>
</dbReference>
<dbReference type="PANTHER" id="PTHR43475:SF4">
    <property type="entry name" value="METHYLTHIORIBOSE-1-PHOSPHATE ISOMERASE"/>
    <property type="match status" value="1"/>
</dbReference>
<dbReference type="UniPathway" id="UPA00904">
    <property type="reaction ID" value="UER00874"/>
</dbReference>
<keyword evidence="8" id="KW-1185">Reference proteome</keyword>
<dbReference type="GO" id="GO:0046523">
    <property type="term" value="F:S-methyl-5-thioribose-1-phosphate isomerase activity"/>
    <property type="evidence" value="ECO:0007669"/>
    <property type="project" value="UniProtKB-UniRule"/>
</dbReference>
<dbReference type="NCBIfam" id="TIGR00524">
    <property type="entry name" value="eIF-2B_rel"/>
    <property type="match status" value="1"/>
</dbReference>
<dbReference type="InterPro" id="IPR000649">
    <property type="entry name" value="IF-2B-related"/>
</dbReference>
<comment type="catalytic activity">
    <reaction evidence="5 6">
        <text>5-(methylsulfanyl)-alpha-D-ribose 1-phosphate = 5-(methylsulfanyl)-D-ribulose 1-phosphate</text>
        <dbReference type="Rhea" id="RHEA:19989"/>
        <dbReference type="ChEBI" id="CHEBI:58533"/>
        <dbReference type="ChEBI" id="CHEBI:58548"/>
        <dbReference type="EC" id="5.3.1.23"/>
    </reaction>
</comment>
<dbReference type="Gene3D" id="1.20.120.420">
    <property type="entry name" value="translation initiation factor eif-2b, domain 1"/>
    <property type="match status" value="1"/>
</dbReference>
<name>A0A1I6ADD7_9BACI</name>
<feature type="binding site" evidence="6">
    <location>
        <begin position="47"/>
        <end position="49"/>
    </location>
    <ligand>
        <name>substrate</name>
    </ligand>
</feature>
<dbReference type="InterPro" id="IPR027363">
    <property type="entry name" value="M1Pi_N"/>
</dbReference>
<dbReference type="EC" id="5.3.1.23" evidence="6"/>
<feature type="binding site" evidence="6">
    <location>
        <position position="90"/>
    </location>
    <ligand>
        <name>substrate</name>
    </ligand>
</feature>
<comment type="similarity">
    <text evidence="6">Belongs to the EIF-2B alpha/beta/delta subunits family. MtnA subfamily.</text>
</comment>
<evidence type="ECO:0000256" key="2">
    <source>
        <dbReference type="ARBA" id="ARBA00022605"/>
    </source>
</evidence>
<dbReference type="SUPFAM" id="SSF100950">
    <property type="entry name" value="NagB/RpiA/CoA transferase-like"/>
    <property type="match status" value="1"/>
</dbReference>